<reference evidence="7" key="5">
    <citation type="submission" date="2025-09" db="UniProtKB">
        <authorList>
            <consortium name="Ensembl"/>
        </authorList>
    </citation>
    <scope>IDENTIFICATION</scope>
</reference>
<comment type="subcellular location">
    <subcellularLocation>
        <location evidence="1">Cytoplasm</location>
    </subcellularLocation>
</comment>
<evidence type="ECO:0000259" key="6">
    <source>
        <dbReference type="PROSITE" id="PS50835"/>
    </source>
</evidence>
<dbReference type="InterPro" id="IPR013783">
    <property type="entry name" value="Ig-like_fold"/>
</dbReference>
<dbReference type="InterPro" id="IPR036179">
    <property type="entry name" value="Ig-like_dom_sf"/>
</dbReference>
<dbReference type="PANTHER" id="PTHR35971">
    <property type="entry name" value="SI:DKEY-31G6.6"/>
    <property type="match status" value="1"/>
</dbReference>
<dbReference type="AlphaFoldDB" id="A0A4W3IF84"/>
<dbReference type="Proteomes" id="UP000314986">
    <property type="component" value="Unassembled WGS sequence"/>
</dbReference>
<dbReference type="GeneTree" id="ENSGT00940000154756"/>
<dbReference type="Pfam" id="PF07679">
    <property type="entry name" value="I-set"/>
    <property type="match status" value="2"/>
</dbReference>
<dbReference type="InterPro" id="IPR013098">
    <property type="entry name" value="Ig_I-set"/>
</dbReference>
<organism evidence="7 8">
    <name type="scientific">Callorhinchus milii</name>
    <name type="common">Ghost shark</name>
    <dbReference type="NCBI Taxonomy" id="7868"/>
    <lineage>
        <taxon>Eukaryota</taxon>
        <taxon>Metazoa</taxon>
        <taxon>Chordata</taxon>
        <taxon>Craniata</taxon>
        <taxon>Vertebrata</taxon>
        <taxon>Chondrichthyes</taxon>
        <taxon>Holocephali</taxon>
        <taxon>Chimaeriformes</taxon>
        <taxon>Callorhinchidae</taxon>
        <taxon>Callorhinchus</taxon>
    </lineage>
</organism>
<dbReference type="InterPro" id="IPR003598">
    <property type="entry name" value="Ig_sub2"/>
</dbReference>
<reference evidence="8" key="3">
    <citation type="journal article" date="2014" name="Nature">
        <title>Elephant shark genome provides unique insights into gnathostome evolution.</title>
        <authorList>
            <consortium name="International Elephant Shark Genome Sequencing Consortium"/>
            <person name="Venkatesh B."/>
            <person name="Lee A.P."/>
            <person name="Ravi V."/>
            <person name="Maurya A.K."/>
            <person name="Lian M.M."/>
            <person name="Swann J.B."/>
            <person name="Ohta Y."/>
            <person name="Flajnik M.F."/>
            <person name="Sutoh Y."/>
            <person name="Kasahara M."/>
            <person name="Hoon S."/>
            <person name="Gangu V."/>
            <person name="Roy S.W."/>
            <person name="Irimia M."/>
            <person name="Korzh V."/>
            <person name="Kondrychyn I."/>
            <person name="Lim Z.W."/>
            <person name="Tay B.H."/>
            <person name="Tohari S."/>
            <person name="Kong K.W."/>
            <person name="Ho S."/>
            <person name="Lorente-Galdos B."/>
            <person name="Quilez J."/>
            <person name="Marques-Bonet T."/>
            <person name="Raney B.J."/>
            <person name="Ingham P.W."/>
            <person name="Tay A."/>
            <person name="Hillier L.W."/>
            <person name="Minx P."/>
            <person name="Boehm T."/>
            <person name="Wilson R.K."/>
            <person name="Brenner S."/>
            <person name="Warren W.C."/>
        </authorList>
    </citation>
    <scope>NUCLEOTIDE SEQUENCE [LARGE SCALE GENOMIC DNA]</scope>
</reference>
<dbReference type="Ensembl" id="ENSCMIT00000019905.1">
    <property type="protein sequence ID" value="ENSCMIP00000019539.1"/>
    <property type="gene ID" value="ENSCMIG00000009099.1"/>
</dbReference>
<keyword evidence="4" id="KW-1015">Disulfide bond</keyword>
<feature type="domain" description="Ig-like" evidence="6">
    <location>
        <begin position="131"/>
        <end position="215"/>
    </location>
</feature>
<dbReference type="Gene3D" id="2.60.40.10">
    <property type="entry name" value="Immunoglobulins"/>
    <property type="match status" value="3"/>
</dbReference>
<dbReference type="InterPro" id="IPR003599">
    <property type="entry name" value="Ig_sub"/>
</dbReference>
<sequence length="256" mass="28532">MKQKGSRVELLIHKLKLEDAGDYTCDTGDRQSSAALKVKALPVLFKRELQNVEAEEDGTAALSCEVTKPDAPVTWRKGSVGLHSSDKYEMKQKGSRVELLIHKLKLEDAGDYTCDTGDRQSSAALKVKALPALFKRELQNVEAEEDGTAALSCEVTKPDAPVTWRKGSVGLHSSDKYEMKQKGSKVELLIHKLKLEDAGDYTCDTGDRQSSAALKVKGRTTVIYLFSVFYIKQLSVCLSVCLRFKRELNNQLTYRR</sequence>
<evidence type="ECO:0000256" key="3">
    <source>
        <dbReference type="ARBA" id="ARBA00022553"/>
    </source>
</evidence>
<keyword evidence="8" id="KW-1185">Reference proteome</keyword>
<dbReference type="GO" id="GO:0005737">
    <property type="term" value="C:cytoplasm"/>
    <property type="evidence" value="ECO:0007669"/>
    <property type="project" value="UniProtKB-SubCell"/>
</dbReference>
<reference evidence="7" key="4">
    <citation type="submission" date="2025-08" db="UniProtKB">
        <authorList>
            <consortium name="Ensembl"/>
        </authorList>
    </citation>
    <scope>IDENTIFICATION</scope>
</reference>
<proteinExistence type="predicted"/>
<dbReference type="SUPFAM" id="SSF48726">
    <property type="entry name" value="Immunoglobulin"/>
    <property type="match status" value="3"/>
</dbReference>
<name>A0A4W3IF84_CALMI</name>
<evidence type="ECO:0000256" key="4">
    <source>
        <dbReference type="ARBA" id="ARBA00023157"/>
    </source>
</evidence>
<dbReference type="FunFam" id="2.60.40.10:FF:000228">
    <property type="entry name" value="obscurin isoform X4"/>
    <property type="match status" value="2"/>
</dbReference>
<evidence type="ECO:0000313" key="8">
    <source>
        <dbReference type="Proteomes" id="UP000314986"/>
    </source>
</evidence>
<dbReference type="STRING" id="7868.ENSCMIP00000019539"/>
<protein>
    <recommendedName>
        <fullName evidence="6">Ig-like domain-containing protein</fullName>
    </recommendedName>
</protein>
<evidence type="ECO:0000256" key="2">
    <source>
        <dbReference type="ARBA" id="ARBA00022490"/>
    </source>
</evidence>
<reference evidence="8" key="2">
    <citation type="journal article" date="2007" name="PLoS Biol.">
        <title>Survey sequencing and comparative analysis of the elephant shark (Callorhinchus milii) genome.</title>
        <authorList>
            <person name="Venkatesh B."/>
            <person name="Kirkness E.F."/>
            <person name="Loh Y.H."/>
            <person name="Halpern A.L."/>
            <person name="Lee A.P."/>
            <person name="Johnson J."/>
            <person name="Dandona N."/>
            <person name="Viswanathan L.D."/>
            <person name="Tay A."/>
            <person name="Venter J.C."/>
            <person name="Strausberg R.L."/>
            <person name="Brenner S."/>
        </authorList>
    </citation>
    <scope>NUCLEOTIDE SEQUENCE [LARGE SCALE GENOMIC DNA]</scope>
</reference>
<reference evidence="8" key="1">
    <citation type="journal article" date="2006" name="Science">
        <title>Ancient noncoding elements conserved in the human genome.</title>
        <authorList>
            <person name="Venkatesh B."/>
            <person name="Kirkness E.F."/>
            <person name="Loh Y.H."/>
            <person name="Halpern A.L."/>
            <person name="Lee A.P."/>
            <person name="Johnson J."/>
            <person name="Dandona N."/>
            <person name="Viswanathan L.D."/>
            <person name="Tay A."/>
            <person name="Venter J.C."/>
            <person name="Strausberg R.L."/>
            <person name="Brenner S."/>
        </authorList>
    </citation>
    <scope>NUCLEOTIDE SEQUENCE [LARGE SCALE GENOMIC DNA]</scope>
</reference>
<dbReference type="SMART" id="SM00409">
    <property type="entry name" value="IG"/>
    <property type="match status" value="2"/>
</dbReference>
<dbReference type="SMART" id="SM00408">
    <property type="entry name" value="IGc2"/>
    <property type="match status" value="2"/>
</dbReference>
<keyword evidence="2" id="KW-0963">Cytoplasm</keyword>
<keyword evidence="5" id="KW-0812">Transmembrane</keyword>
<evidence type="ECO:0000313" key="7">
    <source>
        <dbReference type="Ensembl" id="ENSCMIP00000019539.1"/>
    </source>
</evidence>
<dbReference type="InterPro" id="IPR007110">
    <property type="entry name" value="Ig-like_dom"/>
</dbReference>
<keyword evidence="5" id="KW-0472">Membrane</keyword>
<evidence type="ECO:0000256" key="1">
    <source>
        <dbReference type="ARBA" id="ARBA00004496"/>
    </source>
</evidence>
<dbReference type="PANTHER" id="PTHR35971:SF5">
    <property type="entry name" value="OBSCURIN LIKE CYTOSKELETAL ADAPTOR 1"/>
    <property type="match status" value="1"/>
</dbReference>
<feature type="transmembrane region" description="Helical" evidence="5">
    <location>
        <begin position="222"/>
        <end position="242"/>
    </location>
</feature>
<keyword evidence="5" id="KW-1133">Transmembrane helix</keyword>
<dbReference type="InterPro" id="IPR052385">
    <property type="entry name" value="Obscurin/Obscurin-like_Reg"/>
</dbReference>
<accession>A0A4W3IF84</accession>
<keyword evidence="3" id="KW-0597">Phosphoprotein</keyword>
<evidence type="ECO:0000256" key="5">
    <source>
        <dbReference type="SAM" id="Phobius"/>
    </source>
</evidence>
<feature type="domain" description="Ig-like" evidence="6">
    <location>
        <begin position="42"/>
        <end position="126"/>
    </location>
</feature>
<dbReference type="PROSITE" id="PS50835">
    <property type="entry name" value="IG_LIKE"/>
    <property type="match status" value="2"/>
</dbReference>